<proteinExistence type="predicted"/>
<name>A0A2S9KBI1_9BURK</name>
<sequence>MNITHFDTLLQAAQQQPQPQRLLFVLAQSELPDDATAEQKAAFEAGHGGALVPAACVDRLPTELPSFAAFEVEAQSFCPDWVIVFAASLSGRNGQAPSSESAQTPLEQMVAAIKAGQIANFLAFDRQGDAIRLG</sequence>
<protein>
    <submittedName>
        <fullName evidence="1">Ribonucleotide reductase subunit alpha</fullName>
    </submittedName>
</protein>
<keyword evidence="2" id="KW-1185">Reference proteome</keyword>
<comment type="caution">
    <text evidence="1">The sequence shown here is derived from an EMBL/GenBank/DDBJ whole genome shotgun (WGS) entry which is preliminary data.</text>
</comment>
<evidence type="ECO:0000313" key="1">
    <source>
        <dbReference type="EMBL" id="PRD67787.1"/>
    </source>
</evidence>
<reference evidence="1 2" key="1">
    <citation type="submission" date="2018-03" db="EMBL/GenBank/DDBJ databases">
        <title>Comparative genomics illustrates the genes involved in a hyperalkaliphilic mechanisms of Serpentinomonas isolated from highly-alkaline calcium-rich serpentinized springs.</title>
        <authorList>
            <person name="Suzuki S."/>
            <person name="Ishii S."/>
            <person name="Walworth N."/>
            <person name="Bird L."/>
            <person name="Kuenen J.G."/>
            <person name="Nealson K.H."/>
        </authorList>
    </citation>
    <scope>NUCLEOTIDE SEQUENCE [LARGE SCALE GENOMIC DNA]</scope>
    <source>
        <strain evidence="1 2">83</strain>
    </source>
</reference>
<dbReference type="OrthoDB" id="6182044at2"/>
<dbReference type="EMBL" id="PVLR01000045">
    <property type="protein sequence ID" value="PRD67787.1"/>
    <property type="molecule type" value="Genomic_DNA"/>
</dbReference>
<dbReference type="RefSeq" id="WP_105730645.1">
    <property type="nucleotide sequence ID" value="NZ_PVLR01000045.1"/>
</dbReference>
<gene>
    <name evidence="1" type="ORF">C6P61_14505</name>
</gene>
<dbReference type="Proteomes" id="UP000238326">
    <property type="component" value="Unassembled WGS sequence"/>
</dbReference>
<evidence type="ECO:0000313" key="2">
    <source>
        <dbReference type="Proteomes" id="UP000238326"/>
    </source>
</evidence>
<accession>A0A2S9KBI1</accession>
<dbReference type="AlphaFoldDB" id="A0A2S9KBI1"/>
<organism evidence="1 2">
    <name type="scientific">Malikia spinosa</name>
    <dbReference type="NCBI Taxonomy" id="86180"/>
    <lineage>
        <taxon>Bacteria</taxon>
        <taxon>Pseudomonadati</taxon>
        <taxon>Pseudomonadota</taxon>
        <taxon>Betaproteobacteria</taxon>
        <taxon>Burkholderiales</taxon>
        <taxon>Comamonadaceae</taxon>
        <taxon>Malikia</taxon>
    </lineage>
</organism>